<reference evidence="2" key="1">
    <citation type="submission" date="2021-01" db="EMBL/GenBank/DDBJ databases">
        <title>KCTC 19127 draft genome.</title>
        <authorList>
            <person name="An D."/>
        </authorList>
    </citation>
    <scope>NUCLEOTIDE SEQUENCE</scope>
    <source>
        <strain evidence="2">KCTC 19127</strain>
    </source>
</reference>
<comment type="caution">
    <text evidence="2">The sequence shown here is derived from an EMBL/GenBank/DDBJ whole genome shotgun (WGS) entry which is preliminary data.</text>
</comment>
<dbReference type="InterPro" id="IPR029016">
    <property type="entry name" value="GAF-like_dom_sf"/>
</dbReference>
<dbReference type="InterPro" id="IPR001633">
    <property type="entry name" value="EAL_dom"/>
</dbReference>
<sequence>MRRPGEVPGADPAAAMLRADSVRVPADERDRLDSLVSYGVLDTPRETTYDALTALAARLSDSPMAAVTLIDDDRQWFKSTYGLDIEESPRRTSFCSDVVAGGRTLAVSDVSTTDRYRWNPFVTGAPDIRAYLGVPLIGRDGLPLGALCVLDRRTRSFSPEQVDMLTTLADQVVFLLEQRRRDLADGLLGARVVPDARDPVRLRAALRSGEITPHFQPLVDIRTGRAHQIEALLRWEHPTSGLLTPDTFLPGLEAGALVVPMGRAVLDAALGRLVQLHGQGIDLPGGVAVNVASGQLTRPGLAREVVEALSRHDVLGARLTLEITESTALLDVTVARAELDALVAMGVHVVIDDFGVGWSNLTRVLQLPVDGIKIDRSIAAHVLDDPRAAIMVASTVDLARRLGLQVTAEGIETTAVRDHLAAAGVRHGQGWLYGRAVRGHDLADALTDLGALAGGDPTGG</sequence>
<dbReference type="PANTHER" id="PTHR33121">
    <property type="entry name" value="CYCLIC DI-GMP PHOSPHODIESTERASE PDEF"/>
    <property type="match status" value="1"/>
</dbReference>
<dbReference type="SUPFAM" id="SSF141868">
    <property type="entry name" value="EAL domain-like"/>
    <property type="match status" value="1"/>
</dbReference>
<dbReference type="Gene3D" id="3.20.20.450">
    <property type="entry name" value="EAL domain"/>
    <property type="match status" value="1"/>
</dbReference>
<dbReference type="GO" id="GO:0071111">
    <property type="term" value="F:cyclic-guanylate-specific phosphodiesterase activity"/>
    <property type="evidence" value="ECO:0007669"/>
    <property type="project" value="InterPro"/>
</dbReference>
<feature type="domain" description="EAL" evidence="1">
    <location>
        <begin position="195"/>
        <end position="450"/>
    </location>
</feature>
<dbReference type="InterPro" id="IPR035919">
    <property type="entry name" value="EAL_sf"/>
</dbReference>
<proteinExistence type="predicted"/>
<dbReference type="AlphaFoldDB" id="A0A939C4D0"/>
<dbReference type="InterPro" id="IPR003018">
    <property type="entry name" value="GAF"/>
</dbReference>
<evidence type="ECO:0000259" key="1">
    <source>
        <dbReference type="PROSITE" id="PS50883"/>
    </source>
</evidence>
<dbReference type="RefSeq" id="WP_205255687.1">
    <property type="nucleotide sequence ID" value="NZ_JAERWL010000005.1"/>
</dbReference>
<name>A0A939C4D0_9ACTN</name>
<dbReference type="Proteomes" id="UP000663801">
    <property type="component" value="Unassembled WGS sequence"/>
</dbReference>
<gene>
    <name evidence="2" type="ORF">JL107_03855</name>
</gene>
<dbReference type="Pfam" id="PF01590">
    <property type="entry name" value="GAF"/>
    <property type="match status" value="1"/>
</dbReference>
<evidence type="ECO:0000313" key="3">
    <source>
        <dbReference type="Proteomes" id="UP000663801"/>
    </source>
</evidence>
<organism evidence="2 3">
    <name type="scientific">Nakamurella flavida</name>
    <dbReference type="NCBI Taxonomy" id="363630"/>
    <lineage>
        <taxon>Bacteria</taxon>
        <taxon>Bacillati</taxon>
        <taxon>Actinomycetota</taxon>
        <taxon>Actinomycetes</taxon>
        <taxon>Nakamurellales</taxon>
        <taxon>Nakamurellaceae</taxon>
        <taxon>Nakamurella</taxon>
    </lineage>
</organism>
<dbReference type="SMART" id="SM00065">
    <property type="entry name" value="GAF"/>
    <property type="match status" value="1"/>
</dbReference>
<evidence type="ECO:0000313" key="2">
    <source>
        <dbReference type="EMBL" id="MBM9475574.1"/>
    </source>
</evidence>
<dbReference type="CDD" id="cd01948">
    <property type="entry name" value="EAL"/>
    <property type="match status" value="1"/>
</dbReference>
<dbReference type="Pfam" id="PF00563">
    <property type="entry name" value="EAL"/>
    <property type="match status" value="1"/>
</dbReference>
<dbReference type="PROSITE" id="PS50883">
    <property type="entry name" value="EAL"/>
    <property type="match status" value="1"/>
</dbReference>
<dbReference type="SMART" id="SM00052">
    <property type="entry name" value="EAL"/>
    <property type="match status" value="1"/>
</dbReference>
<dbReference type="PANTHER" id="PTHR33121:SF70">
    <property type="entry name" value="SIGNALING PROTEIN YKOW"/>
    <property type="match status" value="1"/>
</dbReference>
<dbReference type="SUPFAM" id="SSF55781">
    <property type="entry name" value="GAF domain-like"/>
    <property type="match status" value="1"/>
</dbReference>
<dbReference type="EMBL" id="JAERWL010000005">
    <property type="protein sequence ID" value="MBM9475574.1"/>
    <property type="molecule type" value="Genomic_DNA"/>
</dbReference>
<dbReference type="Gene3D" id="3.30.450.40">
    <property type="match status" value="1"/>
</dbReference>
<accession>A0A939C4D0</accession>
<dbReference type="InterPro" id="IPR050706">
    <property type="entry name" value="Cyclic-di-GMP_PDE-like"/>
</dbReference>
<protein>
    <submittedName>
        <fullName evidence="2">EAL domain-containing protein</fullName>
    </submittedName>
</protein>
<keyword evidence="3" id="KW-1185">Reference proteome</keyword>